<dbReference type="AlphaFoldDB" id="A0A0D7A492"/>
<evidence type="ECO:0000313" key="1">
    <source>
        <dbReference type="EMBL" id="KIY45209.1"/>
    </source>
</evidence>
<name>A0A0D7A492_9AGAR</name>
<reference evidence="1 2" key="1">
    <citation type="journal article" date="2015" name="Fungal Genet. Biol.">
        <title>Evolution of novel wood decay mechanisms in Agaricales revealed by the genome sequences of Fistulina hepatica and Cylindrobasidium torrendii.</title>
        <authorList>
            <person name="Floudas D."/>
            <person name="Held B.W."/>
            <person name="Riley R."/>
            <person name="Nagy L.G."/>
            <person name="Koehler G."/>
            <person name="Ransdell A.S."/>
            <person name="Younus H."/>
            <person name="Chow J."/>
            <person name="Chiniquy J."/>
            <person name="Lipzen A."/>
            <person name="Tritt A."/>
            <person name="Sun H."/>
            <person name="Haridas S."/>
            <person name="LaButti K."/>
            <person name="Ohm R.A."/>
            <person name="Kues U."/>
            <person name="Blanchette R.A."/>
            <person name="Grigoriev I.V."/>
            <person name="Minto R.E."/>
            <person name="Hibbett D.S."/>
        </authorList>
    </citation>
    <scope>NUCLEOTIDE SEQUENCE [LARGE SCALE GENOMIC DNA]</scope>
    <source>
        <strain evidence="1 2">ATCC 64428</strain>
    </source>
</reference>
<organism evidence="1 2">
    <name type="scientific">Fistulina hepatica ATCC 64428</name>
    <dbReference type="NCBI Taxonomy" id="1128425"/>
    <lineage>
        <taxon>Eukaryota</taxon>
        <taxon>Fungi</taxon>
        <taxon>Dikarya</taxon>
        <taxon>Basidiomycota</taxon>
        <taxon>Agaricomycotina</taxon>
        <taxon>Agaricomycetes</taxon>
        <taxon>Agaricomycetidae</taxon>
        <taxon>Agaricales</taxon>
        <taxon>Fistulinaceae</taxon>
        <taxon>Fistulina</taxon>
    </lineage>
</organism>
<dbReference type="InterPro" id="IPR032675">
    <property type="entry name" value="LRR_dom_sf"/>
</dbReference>
<dbReference type="EMBL" id="KN882061">
    <property type="protein sequence ID" value="KIY45209.1"/>
    <property type="molecule type" value="Genomic_DNA"/>
</dbReference>
<protein>
    <recommendedName>
        <fullName evidence="3">F-box domain-containing protein</fullName>
    </recommendedName>
</protein>
<dbReference type="Gene3D" id="3.80.10.10">
    <property type="entry name" value="Ribonuclease Inhibitor"/>
    <property type="match status" value="1"/>
</dbReference>
<proteinExistence type="predicted"/>
<accession>A0A0D7A492</accession>
<dbReference type="OrthoDB" id="2941450at2759"/>
<evidence type="ECO:0008006" key="3">
    <source>
        <dbReference type="Google" id="ProtNLM"/>
    </source>
</evidence>
<gene>
    <name evidence="1" type="ORF">FISHEDRAFT_49791</name>
</gene>
<sequence>MAFSSSLQKRCPESGAFASHFDLPVELWSLIADLSQRPALASLCLVSRGFYYLFNPVLYRDLNETRDRTYQALLRTLSSRRGRSSLGPHPASLARRLCLNCCRSLSIRSTEQALKNAFLPNLSLTNVSIGSRLQSLRWESSYMPETVADVLCDKELFPRLKELFVRLADASHPGSPRSSMRVLAIPGLETLSFEQKISNTYSVPDPSPLLLAHASTLTHVGLNMRPAPASPELPSDLLLSSFTGLQTYYNALASCKSLHSLTLLRGDDRGEDSELTVSTSVTRLRIMPLDNRNKRYCDLPIEPGVVLQLAKAFPNLTELEISITPPMSRYADYLTSLSRLRRLRLRQHRPNLLRAETCIYCGDYHLRHHIDPRPISQLAPPGPCAKEILGYIAPRLPALRTVEIRVTSDGVLREGETVDEWEVSQRDVTESMVEYEFLVVRKRDGESVEVRLVSEL</sequence>
<evidence type="ECO:0000313" key="2">
    <source>
        <dbReference type="Proteomes" id="UP000054144"/>
    </source>
</evidence>
<dbReference type="Proteomes" id="UP000054144">
    <property type="component" value="Unassembled WGS sequence"/>
</dbReference>
<dbReference type="SUPFAM" id="SSF52047">
    <property type="entry name" value="RNI-like"/>
    <property type="match status" value="1"/>
</dbReference>
<keyword evidence="2" id="KW-1185">Reference proteome</keyword>